<dbReference type="InterPro" id="IPR036249">
    <property type="entry name" value="Thioredoxin-like_sf"/>
</dbReference>
<dbReference type="InParanoid" id="A8PWD6"/>
<dbReference type="SUPFAM" id="SSF52833">
    <property type="entry name" value="Thioredoxin-like"/>
    <property type="match status" value="1"/>
</dbReference>
<dbReference type="OrthoDB" id="249703at2759"/>
<organism evidence="3 4">
    <name type="scientific">Malassezia globosa (strain ATCC MYA-4612 / CBS 7966)</name>
    <name type="common">Dandruff-associated fungus</name>
    <dbReference type="NCBI Taxonomy" id="425265"/>
    <lineage>
        <taxon>Eukaryota</taxon>
        <taxon>Fungi</taxon>
        <taxon>Dikarya</taxon>
        <taxon>Basidiomycota</taxon>
        <taxon>Ustilaginomycotina</taxon>
        <taxon>Malasseziomycetes</taxon>
        <taxon>Malasseziales</taxon>
        <taxon>Malasseziaceae</taxon>
        <taxon>Malassezia</taxon>
    </lineage>
</organism>
<sequence>MSSALMQVNVFKPESLGTIEIFGTSLSTQTQALLIALQECNVKYIHHPSMPNSPEIANFSPFGKIPVLVHRPNGIYSTRDAVVLFEMTAICQYLTELVGFMECSGRFCLMPKIQDEHSREFADSVVLRSNVLQLNTIVSSYIQTVVEDRYVKPFFALRNNGASDADIHAALTENFDNAMNALIQLEQIITKVQERLHILPETSFILGKEPTWVAVFLFPILRDFRATNPRMVLAGGSQERLPLLTNFVQAFENRASAVNTLRGSFAGSV</sequence>
<dbReference type="PROSITE" id="PS50404">
    <property type="entry name" value="GST_NTER"/>
    <property type="match status" value="1"/>
</dbReference>
<gene>
    <name evidence="3" type="ORF">MGL_1075</name>
</gene>
<dbReference type="Pfam" id="PF13409">
    <property type="entry name" value="GST_N_2"/>
    <property type="match status" value="1"/>
</dbReference>
<proteinExistence type="inferred from homology"/>
<comment type="caution">
    <text evidence="3">The sequence shown here is derived from an EMBL/GenBank/DDBJ whole genome shotgun (WGS) entry which is preliminary data.</text>
</comment>
<dbReference type="Proteomes" id="UP000008837">
    <property type="component" value="Unassembled WGS sequence"/>
</dbReference>
<name>A8PWD6_MALGO</name>
<dbReference type="VEuPathDB" id="FungiDB:MGL_1075"/>
<dbReference type="SUPFAM" id="SSF47616">
    <property type="entry name" value="GST C-terminal domain-like"/>
    <property type="match status" value="1"/>
</dbReference>
<evidence type="ECO:0000259" key="2">
    <source>
        <dbReference type="PROSITE" id="PS50404"/>
    </source>
</evidence>
<keyword evidence="4" id="KW-1185">Reference proteome</keyword>
<comment type="similarity">
    <text evidence="1">Belongs to the GST superfamily.</text>
</comment>
<dbReference type="KEGG" id="mgl:MGL_1075"/>
<dbReference type="OMA" id="WITRASH"/>
<dbReference type="InterPro" id="IPR036282">
    <property type="entry name" value="Glutathione-S-Trfase_C_sf"/>
</dbReference>
<dbReference type="EMBL" id="AAYY01000003">
    <property type="protein sequence ID" value="EDP44593.1"/>
    <property type="molecule type" value="Genomic_DNA"/>
</dbReference>
<dbReference type="Gene3D" id="3.40.30.10">
    <property type="entry name" value="Glutaredoxin"/>
    <property type="match status" value="1"/>
</dbReference>
<evidence type="ECO:0000256" key="1">
    <source>
        <dbReference type="ARBA" id="ARBA00007409"/>
    </source>
</evidence>
<evidence type="ECO:0000313" key="4">
    <source>
        <dbReference type="Proteomes" id="UP000008837"/>
    </source>
</evidence>
<dbReference type="AlphaFoldDB" id="A8PWD6"/>
<dbReference type="CDD" id="cd00570">
    <property type="entry name" value="GST_N_family"/>
    <property type="match status" value="1"/>
</dbReference>
<dbReference type="RefSeq" id="XP_001731807.1">
    <property type="nucleotide sequence ID" value="XM_001731755.1"/>
</dbReference>
<dbReference type="PANTHER" id="PTHR44051">
    <property type="entry name" value="GLUTATHIONE S-TRANSFERASE-RELATED"/>
    <property type="match status" value="1"/>
</dbReference>
<feature type="domain" description="GST N-terminal" evidence="2">
    <location>
        <begin position="17"/>
        <end position="102"/>
    </location>
</feature>
<accession>A8PWD6</accession>
<dbReference type="GeneID" id="5856112"/>
<dbReference type="Pfam" id="PF13410">
    <property type="entry name" value="GST_C_2"/>
    <property type="match status" value="1"/>
</dbReference>
<evidence type="ECO:0000313" key="3">
    <source>
        <dbReference type="EMBL" id="EDP44593.1"/>
    </source>
</evidence>
<dbReference type="PANTHER" id="PTHR44051:SF8">
    <property type="entry name" value="GLUTATHIONE S-TRANSFERASE GSTA"/>
    <property type="match status" value="1"/>
</dbReference>
<protein>
    <recommendedName>
        <fullName evidence="2">GST N-terminal domain-containing protein</fullName>
    </recommendedName>
</protein>
<reference evidence="3 4" key="1">
    <citation type="journal article" date="2007" name="Proc. Natl. Acad. Sci. U.S.A.">
        <title>Dandruff-associated Malassezia genomes reveal convergent and divergent virulence traits shared with plant and human fungal pathogens.</title>
        <authorList>
            <person name="Xu J."/>
            <person name="Saunders C.W."/>
            <person name="Hu P."/>
            <person name="Grant R.A."/>
            <person name="Boekhout T."/>
            <person name="Kuramae E.E."/>
            <person name="Kronstad J.W."/>
            <person name="Deangelis Y.M."/>
            <person name="Reeder N.L."/>
            <person name="Johnstone K.R."/>
            <person name="Leland M."/>
            <person name="Fieno A.M."/>
            <person name="Begley W.M."/>
            <person name="Sun Y."/>
            <person name="Lacey M.P."/>
            <person name="Chaudhary T."/>
            <person name="Keough T."/>
            <person name="Chu L."/>
            <person name="Sears R."/>
            <person name="Yuan B."/>
            <person name="Dawson T.L.Jr."/>
        </authorList>
    </citation>
    <scope>NUCLEOTIDE SEQUENCE [LARGE SCALE GENOMIC DNA]</scope>
    <source>
        <strain evidence="4">ATCC MYA-4612 / CBS 7966</strain>
    </source>
</reference>
<dbReference type="InterPro" id="IPR004045">
    <property type="entry name" value="Glutathione_S-Trfase_N"/>
</dbReference>